<sequence>MSVSDYAITQLRSSVFYLLDNDLLQSAEFTCERLVAQNPSNLNSIYLYGLVLYKRQKFKTAYNVTANHLNVGCSYIFAKCSLELSLANEGIYALQSTMHLWNTNGSGIGSGGNTTTAIQNSEFERNSIPDAAACYCLLGKLYSSVNDVKNSAMNYSNALKLNPYIFEAFEELCKMGVKVRPNAVYKVKNSDDYSVNLFKTVSGNSSFDKSNNNNNNNNTADNGNGNNNNNNTPPPILLTPNLKSSSASNMKSFFSRPLSTPDHTVILSTPRLKQFQLPDAPTRKATRNTNKDNFIKPFDTINRRSSRLTASKVTSRLISQPLNNITGNNNMSQHQQALQSSSQTNQNTLKRGRNSGLNINNLSLQNIAKENLPGENYLMSLYLLFAKAFKAICKYDCFKAIRLFDLLPENEKNTPWVLGKLGRLHFEIVNYEKAESYFIRLRKLDRTRLEDMEYYSTLLWHLHKESELSYLSHELHEVDKNAPETWVAIGNSFSLLREPDEAIKCFEKAVQLNPNFAYAYTLQGHEYVSNDSFENALESFRSALLVDERHYNALYGIGMVYLKLGDFEKAEYHFRRAIDINPVNVILICCVGMVLEKLNKKDLALKQYTLAYKLQPLSALALFKRAQLLFSLRQYDEALLEFEKLQDLAPDEASVHFLLGQLYKLSGKKN</sequence>
<dbReference type="Gene3D" id="1.25.40.10">
    <property type="entry name" value="Tetratricopeptide repeat domain"/>
    <property type="match status" value="4"/>
</dbReference>
<evidence type="ECO:0000256" key="3">
    <source>
        <dbReference type="PROSITE-ProRule" id="PRU00339"/>
    </source>
</evidence>
<dbReference type="AlphaFoldDB" id="A0A1E4TN35"/>
<feature type="compositionally biased region" description="Low complexity" evidence="4">
    <location>
        <begin position="332"/>
        <end position="343"/>
    </location>
</feature>
<organism evidence="5 6">
    <name type="scientific">Pachysolen tannophilus NRRL Y-2460</name>
    <dbReference type="NCBI Taxonomy" id="669874"/>
    <lineage>
        <taxon>Eukaryota</taxon>
        <taxon>Fungi</taxon>
        <taxon>Dikarya</taxon>
        <taxon>Ascomycota</taxon>
        <taxon>Saccharomycotina</taxon>
        <taxon>Pichiomycetes</taxon>
        <taxon>Pachysolenaceae</taxon>
        <taxon>Pachysolen</taxon>
    </lineage>
</organism>
<proteinExistence type="inferred from homology"/>
<evidence type="ECO:0000256" key="1">
    <source>
        <dbReference type="ARBA" id="ARBA00022803"/>
    </source>
</evidence>
<dbReference type="PROSITE" id="PS50293">
    <property type="entry name" value="TPR_REGION"/>
    <property type="match status" value="2"/>
</dbReference>
<dbReference type="Pfam" id="PF13181">
    <property type="entry name" value="TPR_8"/>
    <property type="match status" value="1"/>
</dbReference>
<name>A0A1E4TN35_PACTA</name>
<dbReference type="PANTHER" id="PTHR12558">
    <property type="entry name" value="CELL DIVISION CYCLE 16,23,27"/>
    <property type="match status" value="1"/>
</dbReference>
<dbReference type="Pfam" id="PF13432">
    <property type="entry name" value="TPR_16"/>
    <property type="match status" value="1"/>
</dbReference>
<feature type="repeat" description="TPR" evidence="3">
    <location>
        <begin position="132"/>
        <end position="165"/>
    </location>
</feature>
<dbReference type="SMART" id="SM00028">
    <property type="entry name" value="TPR"/>
    <property type="match status" value="7"/>
</dbReference>
<dbReference type="GO" id="GO:0034399">
    <property type="term" value="C:nuclear periphery"/>
    <property type="evidence" value="ECO:0007669"/>
    <property type="project" value="EnsemblFungi"/>
</dbReference>
<feature type="repeat" description="TPR" evidence="3">
    <location>
        <begin position="551"/>
        <end position="584"/>
    </location>
</feature>
<dbReference type="InterPro" id="IPR011990">
    <property type="entry name" value="TPR-like_helical_dom_sf"/>
</dbReference>
<evidence type="ECO:0000256" key="2">
    <source>
        <dbReference type="ARBA" id="ARBA00038210"/>
    </source>
</evidence>
<feature type="repeat" description="TPR" evidence="3">
    <location>
        <begin position="483"/>
        <end position="516"/>
    </location>
</feature>
<dbReference type="OrthoDB" id="329563at2759"/>
<gene>
    <name evidence="5" type="ORF">PACTADRAFT_51804</name>
</gene>
<protein>
    <recommendedName>
        <fullName evidence="7">Anaphase-promoting complex subunit 3</fullName>
    </recommendedName>
</protein>
<feature type="repeat" description="TPR" evidence="3">
    <location>
        <begin position="619"/>
        <end position="652"/>
    </location>
</feature>
<feature type="compositionally biased region" description="Low complexity" evidence="4">
    <location>
        <begin position="211"/>
        <end position="231"/>
    </location>
</feature>
<accession>A0A1E4TN35</accession>
<dbReference type="GO" id="GO:0005680">
    <property type="term" value="C:anaphase-promoting complex"/>
    <property type="evidence" value="ECO:0007669"/>
    <property type="project" value="EnsemblFungi"/>
</dbReference>
<dbReference type="Pfam" id="PF00515">
    <property type="entry name" value="TPR_1"/>
    <property type="match status" value="2"/>
</dbReference>
<dbReference type="GO" id="GO:0031145">
    <property type="term" value="P:anaphase-promoting complex-dependent catabolic process"/>
    <property type="evidence" value="ECO:0007669"/>
    <property type="project" value="EnsemblFungi"/>
</dbReference>
<evidence type="ECO:0000313" key="5">
    <source>
        <dbReference type="EMBL" id="ODV93185.1"/>
    </source>
</evidence>
<feature type="repeat" description="TPR" evidence="3">
    <location>
        <begin position="517"/>
        <end position="550"/>
    </location>
</feature>
<evidence type="ECO:0000313" key="6">
    <source>
        <dbReference type="Proteomes" id="UP000094236"/>
    </source>
</evidence>
<feature type="compositionally biased region" description="Polar residues" evidence="4">
    <location>
        <begin position="344"/>
        <end position="355"/>
    </location>
</feature>
<dbReference type="PROSITE" id="PS50005">
    <property type="entry name" value="TPR"/>
    <property type="match status" value="5"/>
</dbReference>
<evidence type="ECO:0008006" key="7">
    <source>
        <dbReference type="Google" id="ProtNLM"/>
    </source>
</evidence>
<reference evidence="6" key="1">
    <citation type="submission" date="2016-05" db="EMBL/GenBank/DDBJ databases">
        <title>Comparative genomics of biotechnologically important yeasts.</title>
        <authorList>
            <consortium name="DOE Joint Genome Institute"/>
            <person name="Riley R."/>
            <person name="Haridas S."/>
            <person name="Wolfe K.H."/>
            <person name="Lopes M.R."/>
            <person name="Hittinger C.T."/>
            <person name="Goker M."/>
            <person name="Salamov A."/>
            <person name="Wisecaver J."/>
            <person name="Long T.M."/>
            <person name="Aerts A.L."/>
            <person name="Barry K."/>
            <person name="Choi C."/>
            <person name="Clum A."/>
            <person name="Coughlan A.Y."/>
            <person name="Deshpande S."/>
            <person name="Douglass A.P."/>
            <person name="Hanson S.J."/>
            <person name="Klenk H.-P."/>
            <person name="Labutti K."/>
            <person name="Lapidus A."/>
            <person name="Lindquist E."/>
            <person name="Lipzen A."/>
            <person name="Meier-Kolthoff J.P."/>
            <person name="Ohm R.A."/>
            <person name="Otillar R.P."/>
            <person name="Pangilinan J."/>
            <person name="Peng Y."/>
            <person name="Rokas A."/>
            <person name="Rosa C.A."/>
            <person name="Scheuner C."/>
            <person name="Sibirny A.A."/>
            <person name="Slot J.C."/>
            <person name="Stielow J.B."/>
            <person name="Sun H."/>
            <person name="Kurtzman C.P."/>
            <person name="Blackwell M."/>
            <person name="Grigoriev I.V."/>
            <person name="Jeffries T.W."/>
        </authorList>
    </citation>
    <scope>NUCLEOTIDE SEQUENCE [LARGE SCALE GENOMIC DNA]</scope>
    <source>
        <strain evidence="6">NRRL Y-2460</strain>
    </source>
</reference>
<dbReference type="EMBL" id="KV454018">
    <property type="protein sequence ID" value="ODV93185.1"/>
    <property type="molecule type" value="Genomic_DNA"/>
</dbReference>
<keyword evidence="1 3" id="KW-0802">TPR repeat</keyword>
<dbReference type="GO" id="GO:0061630">
    <property type="term" value="F:ubiquitin protein ligase activity"/>
    <property type="evidence" value="ECO:0007669"/>
    <property type="project" value="EnsemblFungi"/>
</dbReference>
<dbReference type="STRING" id="669874.A0A1E4TN35"/>
<feature type="region of interest" description="Disordered" evidence="4">
    <location>
        <begin position="323"/>
        <end position="355"/>
    </location>
</feature>
<dbReference type="SUPFAM" id="SSF81901">
    <property type="entry name" value="HCP-like"/>
    <property type="match status" value="1"/>
</dbReference>
<feature type="region of interest" description="Disordered" evidence="4">
    <location>
        <begin position="204"/>
        <end position="244"/>
    </location>
</feature>
<evidence type="ECO:0000256" key="4">
    <source>
        <dbReference type="SAM" id="MobiDB-lite"/>
    </source>
</evidence>
<dbReference type="GO" id="GO:0007091">
    <property type="term" value="P:metaphase/anaphase transition of mitotic cell cycle"/>
    <property type="evidence" value="ECO:0007669"/>
    <property type="project" value="TreeGrafter"/>
</dbReference>
<feature type="non-terminal residue" evidence="5">
    <location>
        <position position="670"/>
    </location>
</feature>
<dbReference type="GO" id="GO:0005737">
    <property type="term" value="C:cytoplasm"/>
    <property type="evidence" value="ECO:0007669"/>
    <property type="project" value="TreeGrafter"/>
</dbReference>
<dbReference type="PANTHER" id="PTHR12558:SF13">
    <property type="entry name" value="CELL DIVISION CYCLE PROTEIN 27 HOMOLOG"/>
    <property type="match status" value="1"/>
</dbReference>
<dbReference type="GO" id="GO:0051301">
    <property type="term" value="P:cell division"/>
    <property type="evidence" value="ECO:0007669"/>
    <property type="project" value="TreeGrafter"/>
</dbReference>
<comment type="similarity">
    <text evidence="2">Belongs to the APC3/CDC27 family.</text>
</comment>
<keyword evidence="6" id="KW-1185">Reference proteome</keyword>
<dbReference type="Pfam" id="PF12895">
    <property type="entry name" value="ANAPC3"/>
    <property type="match status" value="1"/>
</dbReference>
<dbReference type="InterPro" id="IPR019734">
    <property type="entry name" value="TPR_rpt"/>
</dbReference>
<dbReference type="GO" id="GO:0016567">
    <property type="term" value="P:protein ubiquitination"/>
    <property type="evidence" value="ECO:0007669"/>
    <property type="project" value="EnsemblFungi"/>
</dbReference>
<dbReference type="SUPFAM" id="SSF48452">
    <property type="entry name" value="TPR-like"/>
    <property type="match status" value="2"/>
</dbReference>
<dbReference type="Proteomes" id="UP000094236">
    <property type="component" value="Unassembled WGS sequence"/>
</dbReference>